<evidence type="ECO:0000259" key="2">
    <source>
        <dbReference type="Pfam" id="PF02517"/>
    </source>
</evidence>
<reference evidence="3 4" key="1">
    <citation type="submission" date="2019-02" db="EMBL/GenBank/DDBJ databases">
        <title>Bacterial novel species Mucilaginibacter sp. 17JY9-4 isolated from soil.</title>
        <authorList>
            <person name="Jung H.-Y."/>
        </authorList>
    </citation>
    <scope>NUCLEOTIDE SEQUENCE [LARGE SCALE GENOMIC DNA]</scope>
    <source>
        <strain evidence="3 4">17JY9-4</strain>
    </source>
</reference>
<comment type="caution">
    <text evidence="3">The sequence shown here is derived from an EMBL/GenBank/DDBJ whole genome shotgun (WGS) entry which is preliminary data.</text>
</comment>
<evidence type="ECO:0000313" key="4">
    <source>
        <dbReference type="Proteomes" id="UP000293331"/>
    </source>
</evidence>
<feature type="transmembrane region" description="Helical" evidence="1">
    <location>
        <begin position="278"/>
        <end position="295"/>
    </location>
</feature>
<feature type="transmembrane region" description="Helical" evidence="1">
    <location>
        <begin position="102"/>
        <end position="123"/>
    </location>
</feature>
<accession>A0A4Q5LJ42</accession>
<feature type="transmembrane region" description="Helical" evidence="1">
    <location>
        <begin position="199"/>
        <end position="218"/>
    </location>
</feature>
<dbReference type="GO" id="GO:0004175">
    <property type="term" value="F:endopeptidase activity"/>
    <property type="evidence" value="ECO:0007669"/>
    <property type="project" value="UniProtKB-ARBA"/>
</dbReference>
<keyword evidence="3" id="KW-0482">Metalloprotease</keyword>
<gene>
    <name evidence="3" type="ORF">EWM62_13810</name>
</gene>
<dbReference type="PANTHER" id="PTHR43592">
    <property type="entry name" value="CAAX AMINO TERMINAL PROTEASE"/>
    <property type="match status" value="1"/>
</dbReference>
<sequence length="314" mass="35404">MMKSPVNHLSPAKQFLLFVAVFAGVFVACNILGFVVIAVFFGLKILTDIGTANFSNPQTLRALYILQILAMTLPIFLGPWVFSKWVVKNTEEYLRTNKRFHLILLALVFVIMMVSVPLIEVLGNFNQGLVLPKWLKGLEDWMRASEKAAELLTAAILKMNTIWDVIKNVILLGVLTAIAEEIMFRGVLQTILHKWTKNIHASIWIGAALFSAFHMEFYGFLPRMLLGGIFGYLVAYSGSIWPAIWGHFLNNSTIVVVTYLYQKNIITLNPEDTNVFNTPIYLFSLIIIIILLIVYKKVALDKKLNPVVNGEKLG</sequence>
<protein>
    <submittedName>
        <fullName evidence="3">CPBP family intramembrane metalloprotease</fullName>
    </submittedName>
</protein>
<dbReference type="InterPro" id="IPR003675">
    <property type="entry name" value="Rce1/LyrA-like_dom"/>
</dbReference>
<feature type="transmembrane region" description="Helical" evidence="1">
    <location>
        <begin position="225"/>
        <end position="244"/>
    </location>
</feature>
<dbReference type="Pfam" id="PF02517">
    <property type="entry name" value="Rce1-like"/>
    <property type="match status" value="1"/>
</dbReference>
<dbReference type="Proteomes" id="UP000293331">
    <property type="component" value="Unassembled WGS sequence"/>
</dbReference>
<evidence type="ECO:0000256" key="1">
    <source>
        <dbReference type="SAM" id="Phobius"/>
    </source>
</evidence>
<proteinExistence type="predicted"/>
<name>A0A4Q5LJ42_9SPHI</name>
<dbReference type="RefSeq" id="WP_129877256.1">
    <property type="nucleotide sequence ID" value="NZ_SEWG01000005.1"/>
</dbReference>
<dbReference type="EMBL" id="SEWG01000005">
    <property type="protein sequence ID" value="RYU89398.1"/>
    <property type="molecule type" value="Genomic_DNA"/>
</dbReference>
<feature type="transmembrane region" description="Helical" evidence="1">
    <location>
        <begin position="62"/>
        <end position="82"/>
    </location>
</feature>
<keyword evidence="1" id="KW-0472">Membrane</keyword>
<feature type="transmembrane region" description="Helical" evidence="1">
    <location>
        <begin position="168"/>
        <end position="187"/>
    </location>
</feature>
<dbReference type="PANTHER" id="PTHR43592:SF15">
    <property type="entry name" value="CAAX AMINO TERMINAL PROTEASE FAMILY PROTEIN"/>
    <property type="match status" value="1"/>
</dbReference>
<dbReference type="OrthoDB" id="1523022at2"/>
<organism evidence="3 4">
    <name type="scientific">Mucilaginibacter terrigena</name>
    <dbReference type="NCBI Taxonomy" id="2492395"/>
    <lineage>
        <taxon>Bacteria</taxon>
        <taxon>Pseudomonadati</taxon>
        <taxon>Bacteroidota</taxon>
        <taxon>Sphingobacteriia</taxon>
        <taxon>Sphingobacteriales</taxon>
        <taxon>Sphingobacteriaceae</taxon>
        <taxon>Mucilaginibacter</taxon>
    </lineage>
</organism>
<evidence type="ECO:0000313" key="3">
    <source>
        <dbReference type="EMBL" id="RYU89398.1"/>
    </source>
</evidence>
<keyword evidence="4" id="KW-1185">Reference proteome</keyword>
<keyword evidence="3" id="KW-0645">Protease</keyword>
<keyword evidence="3" id="KW-0378">Hydrolase</keyword>
<feature type="domain" description="CAAX prenyl protease 2/Lysostaphin resistance protein A-like" evidence="2">
    <location>
        <begin position="166"/>
        <end position="252"/>
    </location>
</feature>
<keyword evidence="1" id="KW-1133">Transmembrane helix</keyword>
<dbReference type="GO" id="GO:0008237">
    <property type="term" value="F:metallopeptidase activity"/>
    <property type="evidence" value="ECO:0007669"/>
    <property type="project" value="UniProtKB-KW"/>
</dbReference>
<dbReference type="GO" id="GO:0080120">
    <property type="term" value="P:CAAX-box protein maturation"/>
    <property type="evidence" value="ECO:0007669"/>
    <property type="project" value="UniProtKB-ARBA"/>
</dbReference>
<dbReference type="GO" id="GO:0006508">
    <property type="term" value="P:proteolysis"/>
    <property type="evidence" value="ECO:0007669"/>
    <property type="project" value="UniProtKB-KW"/>
</dbReference>
<dbReference type="PROSITE" id="PS51257">
    <property type="entry name" value="PROKAR_LIPOPROTEIN"/>
    <property type="match status" value="1"/>
</dbReference>
<feature type="transmembrane region" description="Helical" evidence="1">
    <location>
        <begin position="15"/>
        <end position="41"/>
    </location>
</feature>
<keyword evidence="1" id="KW-0812">Transmembrane</keyword>
<dbReference type="AlphaFoldDB" id="A0A4Q5LJ42"/>